<evidence type="ECO:0000256" key="3">
    <source>
        <dbReference type="ARBA" id="ARBA00022989"/>
    </source>
</evidence>
<keyword evidence="3" id="KW-1133">Transmembrane helix</keyword>
<dbReference type="InterPro" id="IPR016983">
    <property type="entry name" value="UCP031804"/>
</dbReference>
<proteinExistence type="predicted"/>
<accession>A0A5B8QTW0</accession>
<sequence>MAEEQFTETGFWNKIKLFGRQAGREVIERALWLYYAAQKPNTPKWAKSVIFGALAYFISPLDAIPDLTPLVGFTDDLGALAAALTMVMLYIDDEVKSQAADKLALWFGDEPAEPKP</sequence>
<name>A0A5B8QTW0_9GAMM</name>
<evidence type="ECO:0000313" key="6">
    <source>
        <dbReference type="EMBL" id="QDZ89422.1"/>
    </source>
</evidence>
<protein>
    <submittedName>
        <fullName evidence="6">DUF1232 domain-containing protein</fullName>
    </submittedName>
</protein>
<dbReference type="GO" id="GO:0012505">
    <property type="term" value="C:endomembrane system"/>
    <property type="evidence" value="ECO:0007669"/>
    <property type="project" value="UniProtKB-SubCell"/>
</dbReference>
<organism evidence="6 7">
    <name type="scientific">Shewanella decolorationis</name>
    <dbReference type="NCBI Taxonomy" id="256839"/>
    <lineage>
        <taxon>Bacteria</taxon>
        <taxon>Pseudomonadati</taxon>
        <taxon>Pseudomonadota</taxon>
        <taxon>Gammaproteobacteria</taxon>
        <taxon>Alteromonadales</taxon>
        <taxon>Shewanellaceae</taxon>
        <taxon>Shewanella</taxon>
    </lineage>
</organism>
<evidence type="ECO:0000256" key="2">
    <source>
        <dbReference type="ARBA" id="ARBA00022692"/>
    </source>
</evidence>
<gene>
    <name evidence="6" type="ORF">D0436_02545</name>
</gene>
<keyword evidence="2" id="KW-0812">Transmembrane</keyword>
<keyword evidence="4" id="KW-0472">Membrane</keyword>
<dbReference type="Pfam" id="PF06803">
    <property type="entry name" value="DUF1232"/>
    <property type="match status" value="1"/>
</dbReference>
<evidence type="ECO:0000313" key="7">
    <source>
        <dbReference type="Proteomes" id="UP000321124"/>
    </source>
</evidence>
<feature type="domain" description="DUF1232" evidence="5">
    <location>
        <begin position="46"/>
        <end position="81"/>
    </location>
</feature>
<dbReference type="EMBL" id="CP031775">
    <property type="protein sequence ID" value="QDZ89422.1"/>
    <property type="molecule type" value="Genomic_DNA"/>
</dbReference>
<dbReference type="InterPro" id="IPR010652">
    <property type="entry name" value="DUF1232"/>
</dbReference>
<evidence type="ECO:0000256" key="4">
    <source>
        <dbReference type="ARBA" id="ARBA00023136"/>
    </source>
</evidence>
<dbReference type="AlphaFoldDB" id="A0A5B8QTW0"/>
<dbReference type="KEGG" id="sdeo:D0436_02545"/>
<dbReference type="Proteomes" id="UP000321124">
    <property type="component" value="Chromosome"/>
</dbReference>
<evidence type="ECO:0000256" key="1">
    <source>
        <dbReference type="ARBA" id="ARBA00004127"/>
    </source>
</evidence>
<dbReference type="PIRSF" id="PIRSF031804">
    <property type="entry name" value="UCP031804"/>
    <property type="match status" value="1"/>
</dbReference>
<comment type="subcellular location">
    <subcellularLocation>
        <location evidence="1">Endomembrane system</location>
        <topology evidence="1">Multi-pass membrane protein</topology>
    </subcellularLocation>
</comment>
<evidence type="ECO:0000259" key="5">
    <source>
        <dbReference type="Pfam" id="PF06803"/>
    </source>
</evidence>
<dbReference type="RefSeq" id="WP_023265997.1">
    <property type="nucleotide sequence ID" value="NZ_BSOL01000017.1"/>
</dbReference>
<reference evidence="6 7" key="1">
    <citation type="journal article" date="2019" name="Ecotoxicol. Environ. Saf.">
        <title>Microbial characterization of heavy metal resistant bacterial strains isolated from an electroplating wastewater treatment plant.</title>
        <authorList>
            <person name="Cai X."/>
            <person name="Zheng X."/>
            <person name="Zhang D."/>
            <person name="Iqbal W."/>
            <person name="Liu C."/>
            <person name="Yang B."/>
            <person name="Zhao X."/>
            <person name="Lu X."/>
            <person name="Mao Y."/>
        </authorList>
    </citation>
    <scope>NUCLEOTIDE SEQUENCE [LARGE SCALE GENOMIC DNA]</scope>
    <source>
        <strain evidence="6 7">Ni1-3</strain>
    </source>
</reference>